<feature type="transmembrane region" description="Helical" evidence="2">
    <location>
        <begin position="164"/>
        <end position="186"/>
    </location>
</feature>
<dbReference type="RefSeq" id="XP_030828385.1">
    <property type="nucleotide sequence ID" value="XM_030972525.1"/>
</dbReference>
<reference evidence="5" key="1">
    <citation type="submission" date="2015-02" db="EMBL/GenBank/DDBJ databases">
        <title>Genome sequencing for Strongylocentrotus purpuratus.</title>
        <authorList>
            <person name="Murali S."/>
            <person name="Liu Y."/>
            <person name="Vee V."/>
            <person name="English A."/>
            <person name="Wang M."/>
            <person name="Skinner E."/>
            <person name="Han Y."/>
            <person name="Muzny D.M."/>
            <person name="Worley K.C."/>
            <person name="Gibbs R.A."/>
        </authorList>
    </citation>
    <scope>NUCLEOTIDE SEQUENCE</scope>
</reference>
<proteinExistence type="predicted"/>
<protein>
    <recommendedName>
        <fullName evidence="3">Major facilitator superfamily (MFS) profile domain-containing protein</fullName>
    </recommendedName>
</protein>
<keyword evidence="2" id="KW-1133">Transmembrane helix</keyword>
<dbReference type="Pfam" id="PF07690">
    <property type="entry name" value="MFS_1"/>
    <property type="match status" value="1"/>
</dbReference>
<organism evidence="4 5">
    <name type="scientific">Strongylocentrotus purpuratus</name>
    <name type="common">Purple sea urchin</name>
    <dbReference type="NCBI Taxonomy" id="7668"/>
    <lineage>
        <taxon>Eukaryota</taxon>
        <taxon>Metazoa</taxon>
        <taxon>Echinodermata</taxon>
        <taxon>Eleutherozoa</taxon>
        <taxon>Echinozoa</taxon>
        <taxon>Echinoidea</taxon>
        <taxon>Euechinoidea</taxon>
        <taxon>Echinacea</taxon>
        <taxon>Camarodonta</taxon>
        <taxon>Echinidea</taxon>
        <taxon>Strongylocentrotidae</taxon>
        <taxon>Strongylocentrotus</taxon>
    </lineage>
</organism>
<feature type="transmembrane region" description="Helical" evidence="2">
    <location>
        <begin position="471"/>
        <end position="495"/>
    </location>
</feature>
<reference evidence="4" key="2">
    <citation type="submission" date="2021-01" db="UniProtKB">
        <authorList>
            <consortium name="EnsemblMetazoa"/>
        </authorList>
    </citation>
    <scope>IDENTIFICATION</scope>
</reference>
<keyword evidence="2" id="KW-0472">Membrane</keyword>
<dbReference type="InParanoid" id="A0A7M7MZA2"/>
<dbReference type="InterPro" id="IPR036259">
    <property type="entry name" value="MFS_trans_sf"/>
</dbReference>
<comment type="subcellular location">
    <subcellularLocation>
        <location evidence="1">Membrane</location>
        <topology evidence="1">Multi-pass membrane protein</topology>
    </subcellularLocation>
</comment>
<dbReference type="FunFam" id="1.20.1250.20:FF:001711">
    <property type="entry name" value="Uncharacterized protein"/>
    <property type="match status" value="1"/>
</dbReference>
<dbReference type="GO" id="GO:0008028">
    <property type="term" value="F:monocarboxylic acid transmembrane transporter activity"/>
    <property type="evidence" value="ECO:0000318"/>
    <property type="project" value="GO_Central"/>
</dbReference>
<name>A0A7M7MZA2_STRPU</name>
<feature type="transmembrane region" description="Helical" evidence="2">
    <location>
        <begin position="382"/>
        <end position="399"/>
    </location>
</feature>
<dbReference type="Proteomes" id="UP000007110">
    <property type="component" value="Unassembled WGS sequence"/>
</dbReference>
<feature type="transmembrane region" description="Helical" evidence="2">
    <location>
        <begin position="75"/>
        <end position="94"/>
    </location>
</feature>
<dbReference type="OMA" id="KHYATAN"/>
<dbReference type="PROSITE" id="PS50850">
    <property type="entry name" value="MFS"/>
    <property type="match status" value="1"/>
</dbReference>
<dbReference type="Gene3D" id="1.20.1250.20">
    <property type="entry name" value="MFS general substrate transporter like domains"/>
    <property type="match status" value="2"/>
</dbReference>
<dbReference type="EnsemblMetazoa" id="XM_030972525">
    <property type="protein sequence ID" value="XP_030828385"/>
    <property type="gene ID" value="LOC576183"/>
</dbReference>
<sequence>MKVTLSGTVIVACNLLAQGMTHGLSTSMGVFYGEWKRDFQEQAALISWLATSVLAVLLGTSPLAGALVRTFGVRYGMIAGAILSASGFLAASYAPNITVLFITIPFMSGFGSSMAFSGCLVCVTQNFKRHFTVLNGVASSGCGVGMVVWPLIFQVLVDHYTWRGALMIVGALQLHLIPLALIMTRLSKTNKQGHMKMTKNEQIVTETDLKHNSVVTYAVDASTPCDNGSNDGIVIECGEKPEQSGKSQVIDFKVLDEPDEEIVEQYDEINGVEPNASTQRLTMVHRIGRRASRVGKGVKTSCVQSTGLSLIWENRVFACYLPTALMGGAVYGTYLAHAVTCAVLKGIPRIEAAFLVSVVGLTNMIARATHGLLLNTGHVHQMFLSAFAYGLGAVAVIVAPSTDSYAVMVACAAGVGIASGIYIPLLSVIVRHMVPLHRFPGGIGMVLLSTCIGIMISSTVSGYILDQTNSYQMAFLFAGCIGLIPCILIAINHVVWNYCIIDERWPPKANYLVQKKE</sequence>
<feature type="domain" description="Major facilitator superfamily (MFS) profile" evidence="3">
    <location>
        <begin position="7"/>
        <end position="497"/>
    </location>
</feature>
<accession>A0A7M7MZA2</accession>
<feature type="transmembrane region" description="Helical" evidence="2">
    <location>
        <begin position="45"/>
        <end position="68"/>
    </location>
</feature>
<dbReference type="KEGG" id="spu:576183"/>
<evidence type="ECO:0000313" key="5">
    <source>
        <dbReference type="Proteomes" id="UP000007110"/>
    </source>
</evidence>
<dbReference type="PANTHER" id="PTHR11360">
    <property type="entry name" value="MONOCARBOXYLATE TRANSPORTER"/>
    <property type="match status" value="1"/>
</dbReference>
<dbReference type="InterPro" id="IPR020846">
    <property type="entry name" value="MFS_dom"/>
</dbReference>
<dbReference type="PANTHER" id="PTHR11360:SF284">
    <property type="entry name" value="EG:103B4.3 PROTEIN-RELATED"/>
    <property type="match status" value="1"/>
</dbReference>
<dbReference type="AlphaFoldDB" id="A0A7M7MZA2"/>
<dbReference type="SUPFAM" id="SSF103473">
    <property type="entry name" value="MFS general substrate transporter"/>
    <property type="match status" value="1"/>
</dbReference>
<evidence type="ECO:0000256" key="1">
    <source>
        <dbReference type="ARBA" id="ARBA00004141"/>
    </source>
</evidence>
<feature type="transmembrane region" description="Helical" evidence="2">
    <location>
        <begin position="442"/>
        <end position="465"/>
    </location>
</feature>
<dbReference type="OrthoDB" id="410267at2759"/>
<evidence type="ECO:0000259" key="3">
    <source>
        <dbReference type="PROSITE" id="PS50850"/>
    </source>
</evidence>
<keyword evidence="5" id="KW-1185">Reference proteome</keyword>
<dbReference type="GO" id="GO:0005886">
    <property type="term" value="C:plasma membrane"/>
    <property type="evidence" value="ECO:0000318"/>
    <property type="project" value="GO_Central"/>
</dbReference>
<feature type="transmembrane region" description="Helical" evidence="2">
    <location>
        <begin position="100"/>
        <end position="124"/>
    </location>
</feature>
<feature type="transmembrane region" description="Helical" evidence="2">
    <location>
        <begin position="131"/>
        <end position="152"/>
    </location>
</feature>
<evidence type="ECO:0000256" key="2">
    <source>
        <dbReference type="SAM" id="Phobius"/>
    </source>
</evidence>
<dbReference type="InterPro" id="IPR011701">
    <property type="entry name" value="MFS"/>
</dbReference>
<keyword evidence="2" id="KW-0812">Transmembrane</keyword>
<feature type="transmembrane region" description="Helical" evidence="2">
    <location>
        <begin position="405"/>
        <end position="430"/>
    </location>
</feature>
<dbReference type="InterPro" id="IPR050327">
    <property type="entry name" value="Proton-linked_MCT"/>
</dbReference>
<dbReference type="GeneID" id="576183"/>
<evidence type="ECO:0000313" key="4">
    <source>
        <dbReference type="EnsemblMetazoa" id="XP_030828385"/>
    </source>
</evidence>